<dbReference type="AlphaFoldDB" id="A0A1W0XCL0"/>
<reference evidence="3" key="1">
    <citation type="submission" date="2017-01" db="EMBL/GenBank/DDBJ databases">
        <title>Comparative genomics of anhydrobiosis in the tardigrade Hypsibius dujardini.</title>
        <authorList>
            <person name="Yoshida Y."/>
            <person name="Koutsovoulos G."/>
            <person name="Laetsch D."/>
            <person name="Stevens L."/>
            <person name="Kumar S."/>
            <person name="Horikawa D."/>
            <person name="Ishino K."/>
            <person name="Komine S."/>
            <person name="Tomita M."/>
            <person name="Blaxter M."/>
            <person name="Arakawa K."/>
        </authorList>
    </citation>
    <scope>NUCLEOTIDE SEQUENCE [LARGE SCALE GENOMIC DNA]</scope>
    <source>
        <strain evidence="3">Z151</strain>
    </source>
</reference>
<organism evidence="2 3">
    <name type="scientific">Hypsibius exemplaris</name>
    <name type="common">Freshwater tardigrade</name>
    <dbReference type="NCBI Taxonomy" id="2072580"/>
    <lineage>
        <taxon>Eukaryota</taxon>
        <taxon>Metazoa</taxon>
        <taxon>Ecdysozoa</taxon>
        <taxon>Tardigrada</taxon>
        <taxon>Eutardigrada</taxon>
        <taxon>Parachela</taxon>
        <taxon>Hypsibioidea</taxon>
        <taxon>Hypsibiidae</taxon>
        <taxon>Hypsibius</taxon>
    </lineage>
</organism>
<evidence type="ECO:0000256" key="1">
    <source>
        <dbReference type="SAM" id="MobiDB-lite"/>
    </source>
</evidence>
<evidence type="ECO:0000313" key="2">
    <source>
        <dbReference type="EMBL" id="OQV25148.1"/>
    </source>
</evidence>
<keyword evidence="3" id="KW-1185">Reference proteome</keyword>
<name>A0A1W0XCL0_HYPEX</name>
<protein>
    <submittedName>
        <fullName evidence="2">Uncharacterized protein</fullName>
    </submittedName>
</protein>
<dbReference type="Proteomes" id="UP000192578">
    <property type="component" value="Unassembled WGS sequence"/>
</dbReference>
<feature type="compositionally biased region" description="Pro residues" evidence="1">
    <location>
        <begin position="32"/>
        <end position="50"/>
    </location>
</feature>
<feature type="region of interest" description="Disordered" evidence="1">
    <location>
        <begin position="1"/>
        <end position="88"/>
    </location>
</feature>
<accession>A0A1W0XCL0</accession>
<sequence length="477" mass="51047">MAGGAKSRRKKRTGFGSPIPLSKLAAYSSPCSSPPAGSPPPSPPCSPTTPPHSSHCQTGRRPSWGSSCSHTSHSSSSCFSVSSSSSDDGLCLTLDLSNAEFPALSVAVQAPPMGALHPAFAKRPESAFPPSSPEVAKKQRAYDPVKSPQHAELEVVDVRAATVVDPDPADADNAVDPDPADAAAADISVPEKADHLFVESGSVGMNDAHLAEESRYWPSATSGHVASSNQSDKAMPLTIPVAAQPIVPLFYPEQWSFIPPYGMHPMPMHQQCYWAPPPPFTLPGQGFWPQPCFFPPNGCMPSIGTMTYCGPEGFMVVHTPAGPLFVNAVPPPDRFVMAQTGAGPLLVTSAPPPYTLVDTGSGLLLVAAVAKEVPAVTRPSDSEAKPWVRVDIGATSIHVPEEDVRFWGKYGRVSEDELQRMDDLEMDSEERWEYLCFTANVRYMEGVSIPLLDKKHKKRPALRTLPIAEEDEDAGFC</sequence>
<feature type="compositionally biased region" description="Basic residues" evidence="1">
    <location>
        <begin position="1"/>
        <end position="13"/>
    </location>
</feature>
<gene>
    <name evidence="2" type="ORF">BV898_00838</name>
</gene>
<feature type="compositionally biased region" description="Basic and acidic residues" evidence="1">
    <location>
        <begin position="135"/>
        <end position="149"/>
    </location>
</feature>
<feature type="region of interest" description="Disordered" evidence="1">
    <location>
        <begin position="122"/>
        <end position="149"/>
    </location>
</feature>
<proteinExistence type="predicted"/>
<evidence type="ECO:0000313" key="3">
    <source>
        <dbReference type="Proteomes" id="UP000192578"/>
    </source>
</evidence>
<dbReference type="EMBL" id="MTYJ01000003">
    <property type="protein sequence ID" value="OQV25148.1"/>
    <property type="molecule type" value="Genomic_DNA"/>
</dbReference>
<feature type="compositionally biased region" description="Low complexity" evidence="1">
    <location>
        <begin position="63"/>
        <end position="86"/>
    </location>
</feature>
<comment type="caution">
    <text evidence="2">The sequence shown here is derived from an EMBL/GenBank/DDBJ whole genome shotgun (WGS) entry which is preliminary data.</text>
</comment>